<evidence type="ECO:0000313" key="2">
    <source>
        <dbReference type="Proteomes" id="UP001239111"/>
    </source>
</evidence>
<keyword evidence="2" id="KW-1185">Reference proteome</keyword>
<evidence type="ECO:0000313" key="1">
    <source>
        <dbReference type="EMBL" id="KAJ8681266.1"/>
    </source>
</evidence>
<comment type="caution">
    <text evidence="1">The sequence shown here is derived from an EMBL/GenBank/DDBJ whole genome shotgun (WGS) entry which is preliminary data.</text>
</comment>
<protein>
    <submittedName>
        <fullName evidence="1">Uncharacterized protein</fullName>
    </submittedName>
</protein>
<reference evidence="1" key="1">
    <citation type="submission" date="2023-04" db="EMBL/GenBank/DDBJ databases">
        <title>A chromosome-level genome assembly of the parasitoid wasp Eretmocerus hayati.</title>
        <authorList>
            <person name="Zhong Y."/>
            <person name="Liu S."/>
            <person name="Liu Y."/>
        </authorList>
    </citation>
    <scope>NUCLEOTIDE SEQUENCE</scope>
    <source>
        <strain evidence="1">ZJU_SS_LIU_2023</strain>
    </source>
</reference>
<proteinExistence type="predicted"/>
<organism evidence="1 2">
    <name type="scientific">Eretmocerus hayati</name>
    <dbReference type="NCBI Taxonomy" id="131215"/>
    <lineage>
        <taxon>Eukaryota</taxon>
        <taxon>Metazoa</taxon>
        <taxon>Ecdysozoa</taxon>
        <taxon>Arthropoda</taxon>
        <taxon>Hexapoda</taxon>
        <taxon>Insecta</taxon>
        <taxon>Pterygota</taxon>
        <taxon>Neoptera</taxon>
        <taxon>Endopterygota</taxon>
        <taxon>Hymenoptera</taxon>
        <taxon>Apocrita</taxon>
        <taxon>Proctotrupomorpha</taxon>
        <taxon>Chalcidoidea</taxon>
        <taxon>Aphelinidae</taxon>
        <taxon>Aphelininae</taxon>
        <taxon>Eretmocerus</taxon>
    </lineage>
</organism>
<dbReference type="EMBL" id="CM056742">
    <property type="protein sequence ID" value="KAJ8681266.1"/>
    <property type="molecule type" value="Genomic_DNA"/>
</dbReference>
<dbReference type="Proteomes" id="UP001239111">
    <property type="component" value="Chromosome 2"/>
</dbReference>
<gene>
    <name evidence="1" type="ORF">QAD02_017053</name>
</gene>
<name>A0ACC2PEN6_9HYME</name>
<accession>A0ACC2PEN6</accession>
<sequence length="367" mass="43403">MITHMILLLERFQRERRRRIEERITAMIRRKNLMIRRRELRDSSNPFLIGDNIFRKEYRMFPWMAIELFHLVEPLLPNHYAGVPPDMQFFSVLSFLALGSYQKSNANDHKHPISQPTFSKYIHIVISTIVSLRHRYIRFPRTEEEIEKIQDEFAERLGIDGVLGALDCTTIKIFTPAEFEEAFVDRKNNHSLNSQMICDMNYKIRALKICRGSTHDQHIWNHCKIRDRMYRFRLQNGRAFYFIADEGYSPSRVLLVPMSDAAPGTPERNYSDAIRGTRCKIEQTFGVLKGSWRCLNGMRGLHYEPHFAAEIITSCVILHNFLREKGMPLPDFYEHQAEADERIPPVMDGEYQLGLQERERIIRTYFQ</sequence>